<dbReference type="AlphaFoldDB" id="A0A5Q0M3B9"/>
<accession>A0A5Q0M3B9</accession>
<dbReference type="Gene3D" id="1.10.238.160">
    <property type="match status" value="1"/>
</dbReference>
<protein>
    <submittedName>
        <fullName evidence="1">AlpA family phage regulatory protein</fullName>
    </submittedName>
</protein>
<gene>
    <name evidence="1" type="ORF">GFK26_14940</name>
</gene>
<organism evidence="1 2">
    <name type="scientific">Variovorax paradoxus</name>
    <dbReference type="NCBI Taxonomy" id="34073"/>
    <lineage>
        <taxon>Bacteria</taxon>
        <taxon>Pseudomonadati</taxon>
        <taxon>Pseudomonadota</taxon>
        <taxon>Betaproteobacteria</taxon>
        <taxon>Burkholderiales</taxon>
        <taxon>Comamonadaceae</taxon>
        <taxon>Variovorax</taxon>
    </lineage>
</organism>
<evidence type="ECO:0000313" key="2">
    <source>
        <dbReference type="Proteomes" id="UP000326780"/>
    </source>
</evidence>
<dbReference type="Pfam" id="PF05930">
    <property type="entry name" value="Phage_AlpA"/>
    <property type="match status" value="1"/>
</dbReference>
<proteinExistence type="predicted"/>
<name>A0A5Q0M3B9_VARPD</name>
<reference evidence="1 2" key="1">
    <citation type="submission" date="2019-10" db="EMBL/GenBank/DDBJ databases">
        <title>Complete genome sequence of Variovorax paradoxus 5C-2.</title>
        <authorList>
            <person name="Gogoleva N.E."/>
            <person name="Balkin A.S."/>
        </authorList>
    </citation>
    <scope>NUCLEOTIDE SEQUENCE [LARGE SCALE GENOMIC DNA]</scope>
    <source>
        <strain evidence="1 2">5C-2</strain>
    </source>
</reference>
<dbReference type="Proteomes" id="UP000326780">
    <property type="component" value="Chromosome"/>
</dbReference>
<dbReference type="InterPro" id="IPR010260">
    <property type="entry name" value="AlpA"/>
</dbReference>
<sequence length="196" mass="22459">MRASARNALTWLRARSMRAEITIRFQRESHTLVASHERKARCEHRCDRSACAQRCARSRTRNSRASKALRVGQKINLRFGTSNCKWGVLRISVRTRRFEMNANEIAIPSGPTAPGGTSQHEGLPPYLTIRQVSSVTTLARSSIYNRMSDAKDPLPRPLRAGRRVMWSRDEVLRYMKERSRERDRAVARRQAGPDLS</sequence>
<evidence type="ECO:0000313" key="1">
    <source>
        <dbReference type="EMBL" id="QFZ83956.1"/>
    </source>
</evidence>
<dbReference type="EMBL" id="CP045644">
    <property type="protein sequence ID" value="QFZ83956.1"/>
    <property type="molecule type" value="Genomic_DNA"/>
</dbReference>